<evidence type="ECO:0000313" key="2">
    <source>
        <dbReference type="Proteomes" id="UP001230207"/>
    </source>
</evidence>
<comment type="caution">
    <text evidence="1">The sequence shown here is derived from an EMBL/GenBank/DDBJ whole genome shotgun (WGS) entry which is preliminary data.</text>
</comment>
<protein>
    <submittedName>
        <fullName evidence="1">Uncharacterized protein</fullName>
    </submittedName>
</protein>
<accession>A0ABU0BXC6</accession>
<gene>
    <name evidence="1" type="ORF">QO002_005125</name>
</gene>
<dbReference type="Proteomes" id="UP001230207">
    <property type="component" value="Unassembled WGS sequence"/>
</dbReference>
<proteinExistence type="predicted"/>
<organism evidence="1 2">
    <name type="scientific">Pararhizobium capsulatum DSM 1112</name>
    <dbReference type="NCBI Taxonomy" id="1121113"/>
    <lineage>
        <taxon>Bacteria</taxon>
        <taxon>Pseudomonadati</taxon>
        <taxon>Pseudomonadota</taxon>
        <taxon>Alphaproteobacteria</taxon>
        <taxon>Hyphomicrobiales</taxon>
        <taxon>Rhizobiaceae</taxon>
        <taxon>Rhizobium/Agrobacterium group</taxon>
        <taxon>Pararhizobium</taxon>
    </lineage>
</organism>
<evidence type="ECO:0000313" key="1">
    <source>
        <dbReference type="EMBL" id="MDQ0322919.1"/>
    </source>
</evidence>
<reference evidence="1 2" key="1">
    <citation type="submission" date="2023-07" db="EMBL/GenBank/DDBJ databases">
        <title>Genomic Encyclopedia of Type Strains, Phase IV (KMG-IV): sequencing the most valuable type-strain genomes for metagenomic binning, comparative biology and taxonomic classification.</title>
        <authorList>
            <person name="Goeker M."/>
        </authorList>
    </citation>
    <scope>NUCLEOTIDE SEQUENCE [LARGE SCALE GENOMIC DNA]</scope>
    <source>
        <strain evidence="1 2">DSM 1112</strain>
    </source>
</reference>
<sequence length="72" mass="8182">MRSIIAALQRKGYAVEGENAAGGGVEPDLEVLYFQKRSSHQPGEHGYRRFLVALIRRIRECVYFQSFPNGQL</sequence>
<dbReference type="EMBL" id="JAUSVF010000002">
    <property type="protein sequence ID" value="MDQ0322919.1"/>
    <property type="molecule type" value="Genomic_DNA"/>
</dbReference>
<name>A0ABU0BXC6_9HYPH</name>
<keyword evidence="2" id="KW-1185">Reference proteome</keyword>